<gene>
    <name evidence="1" type="ORF">SAMN05216179_1080</name>
</gene>
<dbReference type="RefSeq" id="WP_073200306.1">
    <property type="nucleotide sequence ID" value="NZ_FRCZ01000001.1"/>
</dbReference>
<protein>
    <submittedName>
        <fullName evidence="1">Uncharacterized OsmC-related protein</fullName>
    </submittedName>
</protein>
<dbReference type="SUPFAM" id="SSF82784">
    <property type="entry name" value="OsmC-like"/>
    <property type="match status" value="1"/>
</dbReference>
<keyword evidence="2" id="KW-1185">Reference proteome</keyword>
<dbReference type="STRING" id="1027249.SAMN05216179_1080"/>
<name>A0A1M7LJ61_9BACI</name>
<dbReference type="OrthoDB" id="1433018at2"/>
<dbReference type="PANTHER" id="PTHR35368">
    <property type="entry name" value="HYDROPEROXIDE REDUCTASE"/>
    <property type="match status" value="1"/>
</dbReference>
<organism evidence="1 2">
    <name type="scientific">Gracilibacillus kekensis</name>
    <dbReference type="NCBI Taxonomy" id="1027249"/>
    <lineage>
        <taxon>Bacteria</taxon>
        <taxon>Bacillati</taxon>
        <taxon>Bacillota</taxon>
        <taxon>Bacilli</taxon>
        <taxon>Bacillales</taxon>
        <taxon>Bacillaceae</taxon>
        <taxon>Gracilibacillus</taxon>
    </lineage>
</organism>
<dbReference type="InterPro" id="IPR003718">
    <property type="entry name" value="OsmC/Ohr_fam"/>
</dbReference>
<dbReference type="Proteomes" id="UP000184184">
    <property type="component" value="Unassembled WGS sequence"/>
</dbReference>
<sequence>MSIQTFKASSQLKEKYLVENTARQHRVLVDEPASLGGKDEAMNPVELLLSALGSCQSIVARTYAEKFDIDLIDFKVELEGDINLDGFFDKANVRPGYSDIRATYFIKTNASEEKVAEFVKFLEAHCPVGDTIENTVNFSSSYQVNKKA</sequence>
<dbReference type="Pfam" id="PF02566">
    <property type="entry name" value="OsmC"/>
    <property type="match status" value="1"/>
</dbReference>
<dbReference type="EMBL" id="FRCZ01000001">
    <property type="protein sequence ID" value="SHM77677.1"/>
    <property type="molecule type" value="Genomic_DNA"/>
</dbReference>
<dbReference type="AlphaFoldDB" id="A0A1M7LJ61"/>
<reference evidence="1 2" key="1">
    <citation type="submission" date="2016-11" db="EMBL/GenBank/DDBJ databases">
        <authorList>
            <person name="Jaros S."/>
            <person name="Januszkiewicz K."/>
            <person name="Wedrychowicz H."/>
        </authorList>
    </citation>
    <scope>NUCLEOTIDE SEQUENCE [LARGE SCALE GENOMIC DNA]</scope>
    <source>
        <strain evidence="1 2">CGMCC 1.10681</strain>
    </source>
</reference>
<dbReference type="InterPro" id="IPR015946">
    <property type="entry name" value="KH_dom-like_a/b"/>
</dbReference>
<evidence type="ECO:0000313" key="2">
    <source>
        <dbReference type="Proteomes" id="UP000184184"/>
    </source>
</evidence>
<proteinExistence type="predicted"/>
<dbReference type="Gene3D" id="3.30.300.20">
    <property type="match status" value="1"/>
</dbReference>
<dbReference type="InterPro" id="IPR052924">
    <property type="entry name" value="OsmC/Ohr_hydroprdx_reductase"/>
</dbReference>
<accession>A0A1M7LJ61</accession>
<evidence type="ECO:0000313" key="1">
    <source>
        <dbReference type="EMBL" id="SHM77677.1"/>
    </source>
</evidence>
<dbReference type="InterPro" id="IPR036102">
    <property type="entry name" value="OsmC/Ohrsf"/>
</dbReference>
<dbReference type="PANTHER" id="PTHR35368:SF1">
    <property type="entry name" value="HYDROPEROXIDE REDUCTASE"/>
    <property type="match status" value="1"/>
</dbReference>